<evidence type="ECO:0000259" key="1">
    <source>
        <dbReference type="Pfam" id="PF00156"/>
    </source>
</evidence>
<comment type="caution">
    <text evidence="2">The sequence shown here is derived from an EMBL/GenBank/DDBJ whole genome shotgun (WGS) entry which is preliminary data.</text>
</comment>
<reference evidence="2 3" key="1">
    <citation type="submission" date="2017-09" db="EMBL/GenBank/DDBJ databases">
        <title>Depth-based differentiation of microbial function through sediment-hosted aquifers and enrichment of novel symbionts in the deep terrestrial subsurface.</title>
        <authorList>
            <person name="Probst A.J."/>
            <person name="Ladd B."/>
            <person name="Jarett J.K."/>
            <person name="Geller-Mcgrath D.E."/>
            <person name="Sieber C.M."/>
            <person name="Emerson J.B."/>
            <person name="Anantharaman K."/>
            <person name="Thomas B.C."/>
            <person name="Malmstrom R."/>
            <person name="Stieglmeier M."/>
            <person name="Klingl A."/>
            <person name="Woyke T."/>
            <person name="Ryan C.M."/>
            <person name="Banfield J.F."/>
        </authorList>
    </citation>
    <scope>NUCLEOTIDE SEQUENCE [LARGE SCALE GENOMIC DNA]</scope>
    <source>
        <strain evidence="2">CG_4_10_14_0_8_um_filter_42_10</strain>
    </source>
</reference>
<dbReference type="Proteomes" id="UP000230779">
    <property type="component" value="Unassembled WGS sequence"/>
</dbReference>
<dbReference type="GO" id="GO:0005737">
    <property type="term" value="C:cytoplasm"/>
    <property type="evidence" value="ECO:0007669"/>
    <property type="project" value="TreeGrafter"/>
</dbReference>
<name>A0A2M7RFN4_9BACT</name>
<dbReference type="GO" id="GO:0006207">
    <property type="term" value="P:'de novo' pyrimidine nucleobase biosynthetic process"/>
    <property type="evidence" value="ECO:0007669"/>
    <property type="project" value="TreeGrafter"/>
</dbReference>
<dbReference type="PANTHER" id="PTHR46683">
    <property type="entry name" value="OROTATE PHOSPHORIBOSYLTRANSFERASE 1-RELATED"/>
    <property type="match status" value="1"/>
</dbReference>
<dbReference type="InterPro" id="IPR029057">
    <property type="entry name" value="PRTase-like"/>
</dbReference>
<dbReference type="EMBL" id="PFMD01000077">
    <property type="protein sequence ID" value="PIY95550.1"/>
    <property type="molecule type" value="Genomic_DNA"/>
</dbReference>
<dbReference type="InterPro" id="IPR000836">
    <property type="entry name" value="PRTase_dom"/>
</dbReference>
<dbReference type="PANTHER" id="PTHR46683:SF1">
    <property type="entry name" value="OROTATE PHOSPHORIBOSYLTRANSFERASE 1-RELATED"/>
    <property type="match status" value="1"/>
</dbReference>
<dbReference type="CDD" id="cd06223">
    <property type="entry name" value="PRTases_typeI"/>
    <property type="match status" value="1"/>
</dbReference>
<sequence>YEPKEREKVLLVDDVMTTGKTKEEAIEKIKAQFPNVIFSCLLIAFNRQEKDAEGNNAIEEFEQKFSIPVKAIVTVKEVIDYLYSKEIEGRVYLDDKTKIRMEDYLKKYGVS</sequence>
<keyword evidence="2" id="KW-0328">Glycosyltransferase</keyword>
<feature type="non-terminal residue" evidence="2">
    <location>
        <position position="1"/>
    </location>
</feature>
<feature type="domain" description="Phosphoribosyltransferase" evidence="1">
    <location>
        <begin position="6"/>
        <end position="52"/>
    </location>
</feature>
<dbReference type="AlphaFoldDB" id="A0A2M7RFN4"/>
<proteinExistence type="predicted"/>
<dbReference type="Pfam" id="PF00156">
    <property type="entry name" value="Pribosyltran"/>
    <property type="match status" value="1"/>
</dbReference>
<dbReference type="GO" id="GO:0004588">
    <property type="term" value="F:orotate phosphoribosyltransferase activity"/>
    <property type="evidence" value="ECO:0007669"/>
    <property type="project" value="TreeGrafter"/>
</dbReference>
<dbReference type="Gene3D" id="3.40.50.2020">
    <property type="match status" value="1"/>
</dbReference>
<dbReference type="GO" id="GO:0006221">
    <property type="term" value="P:pyrimidine nucleotide biosynthetic process"/>
    <property type="evidence" value="ECO:0007669"/>
    <property type="project" value="TreeGrafter"/>
</dbReference>
<organism evidence="2 3">
    <name type="scientific">Candidatus Kerfeldbacteria bacterium CG_4_10_14_0_8_um_filter_42_10</name>
    <dbReference type="NCBI Taxonomy" id="2014248"/>
    <lineage>
        <taxon>Bacteria</taxon>
        <taxon>Candidatus Kerfeldiibacteriota</taxon>
    </lineage>
</organism>
<accession>A0A2M7RFN4</accession>
<dbReference type="GO" id="GO:0046132">
    <property type="term" value="P:pyrimidine ribonucleoside biosynthetic process"/>
    <property type="evidence" value="ECO:0007669"/>
    <property type="project" value="TreeGrafter"/>
</dbReference>
<gene>
    <name evidence="2" type="ORF">COY66_06360</name>
</gene>
<dbReference type="SUPFAM" id="SSF53271">
    <property type="entry name" value="PRTase-like"/>
    <property type="match status" value="1"/>
</dbReference>
<protein>
    <submittedName>
        <fullName evidence="2">Orotate phosphoribosyltransferase</fullName>
    </submittedName>
</protein>
<keyword evidence="2" id="KW-0808">Transferase</keyword>
<evidence type="ECO:0000313" key="2">
    <source>
        <dbReference type="EMBL" id="PIY95550.1"/>
    </source>
</evidence>
<evidence type="ECO:0000313" key="3">
    <source>
        <dbReference type="Proteomes" id="UP000230779"/>
    </source>
</evidence>